<comment type="caution">
    <text evidence="1">The sequence shown here is derived from an EMBL/GenBank/DDBJ whole genome shotgun (WGS) entry which is preliminary data.</text>
</comment>
<evidence type="ECO:0000313" key="2">
    <source>
        <dbReference type="Proteomes" id="UP000005835"/>
    </source>
</evidence>
<gene>
    <name evidence="1" type="ORF">HMPREF9465_01444</name>
</gene>
<protein>
    <submittedName>
        <fullName evidence="1">Uncharacterized protein</fullName>
    </submittedName>
</protein>
<dbReference type="EMBL" id="ADMG01000033">
    <property type="protein sequence ID" value="EKB30965.1"/>
    <property type="molecule type" value="Genomic_DNA"/>
</dbReference>
<dbReference type="PATRIC" id="fig|742823.3.peg.1437"/>
<proteinExistence type="predicted"/>
<accession>K1JH65</accession>
<dbReference type="AlphaFoldDB" id="K1JH65"/>
<evidence type="ECO:0000313" key="1">
    <source>
        <dbReference type="EMBL" id="EKB30965.1"/>
    </source>
</evidence>
<name>K1JH65_9BURK</name>
<reference evidence="1 2" key="1">
    <citation type="submission" date="2012-05" db="EMBL/GenBank/DDBJ databases">
        <title>The Genome Sequence of Sutterella wadsworthensis 2_1_59BFAA.</title>
        <authorList>
            <consortium name="The Broad Institute Genome Sequencing Platform"/>
            <person name="Earl A."/>
            <person name="Ward D."/>
            <person name="Feldgarden M."/>
            <person name="Gevers D."/>
            <person name="Daigneault M."/>
            <person name="Strauss J."/>
            <person name="Allen-Vercoe E."/>
            <person name="Walker B."/>
            <person name="Young S.K."/>
            <person name="Zeng Q."/>
            <person name="Gargeya S."/>
            <person name="Fitzgerald M."/>
            <person name="Haas B."/>
            <person name="Abouelleil A."/>
            <person name="Alvarado L."/>
            <person name="Arachchi H.M."/>
            <person name="Berlin A.M."/>
            <person name="Chapman S.B."/>
            <person name="Goldberg J."/>
            <person name="Griggs A."/>
            <person name="Gujja S."/>
            <person name="Hansen M."/>
            <person name="Howarth C."/>
            <person name="Imamovic A."/>
            <person name="Larimer J."/>
            <person name="McCowen C."/>
            <person name="Montmayeur A."/>
            <person name="Murphy C."/>
            <person name="Neiman D."/>
            <person name="Pearson M."/>
            <person name="Priest M."/>
            <person name="Roberts A."/>
            <person name="Saif S."/>
            <person name="Shea T."/>
            <person name="Sisk P."/>
            <person name="Sykes S."/>
            <person name="Wortman J."/>
            <person name="Nusbaum C."/>
            <person name="Birren B."/>
        </authorList>
    </citation>
    <scope>NUCLEOTIDE SEQUENCE [LARGE SCALE GENOMIC DNA]</scope>
    <source>
        <strain evidence="1 2">2_1_59BFAA</strain>
    </source>
</reference>
<sequence>MSSSHKLVGLMAETGGWSLLPPTNLWCGRMFLENLVIEPVQASVRRRRMWFVGDRRSAAEAVMLTAETAAKVFEEKILPTLEEAQDGLSAHAMLVEHGKRK</sequence>
<organism evidence="1 2">
    <name type="scientific">Sutterella wadsworthensis 2_1_59BFAA</name>
    <dbReference type="NCBI Taxonomy" id="742823"/>
    <lineage>
        <taxon>Bacteria</taxon>
        <taxon>Pseudomonadati</taxon>
        <taxon>Pseudomonadota</taxon>
        <taxon>Betaproteobacteria</taxon>
        <taxon>Burkholderiales</taxon>
        <taxon>Sutterellaceae</taxon>
        <taxon>Sutterella</taxon>
    </lineage>
</organism>
<dbReference type="Proteomes" id="UP000005835">
    <property type="component" value="Unassembled WGS sequence"/>
</dbReference>
<dbReference type="HOGENOM" id="CLU_2290255_0_0_4"/>
<keyword evidence="2" id="KW-1185">Reference proteome</keyword>